<dbReference type="STRING" id="1618207.UM93_07525"/>
<protein>
    <submittedName>
        <fullName evidence="8">Type II secretion system protein F</fullName>
    </submittedName>
</protein>
<feature type="transmembrane region" description="Helical" evidence="6">
    <location>
        <begin position="250"/>
        <end position="271"/>
    </location>
</feature>
<dbReference type="PATRIC" id="fig|1618207.4.peg.1523"/>
<evidence type="ECO:0000256" key="2">
    <source>
        <dbReference type="ARBA" id="ARBA00022475"/>
    </source>
</evidence>
<dbReference type="Pfam" id="PF00482">
    <property type="entry name" value="T2SSF"/>
    <property type="match status" value="1"/>
</dbReference>
<keyword evidence="5 6" id="KW-0472">Membrane</keyword>
<keyword evidence="4 6" id="KW-1133">Transmembrane helix</keyword>
<feature type="transmembrane region" description="Helical" evidence="6">
    <location>
        <begin position="218"/>
        <end position="238"/>
    </location>
</feature>
<dbReference type="GO" id="GO:0005886">
    <property type="term" value="C:plasma membrane"/>
    <property type="evidence" value="ECO:0007669"/>
    <property type="project" value="UniProtKB-SubCell"/>
</dbReference>
<dbReference type="EMBL" id="CP011005">
    <property type="protein sequence ID" value="AJT41404.1"/>
    <property type="molecule type" value="Genomic_DNA"/>
</dbReference>
<feature type="transmembrane region" description="Helical" evidence="6">
    <location>
        <begin position="49"/>
        <end position="70"/>
    </location>
</feature>
<evidence type="ECO:0000256" key="3">
    <source>
        <dbReference type="ARBA" id="ARBA00022692"/>
    </source>
</evidence>
<dbReference type="KEGG" id="ari:UM93_07525"/>
<name>A0A0D4BYK1_9MICC</name>
<evidence type="ECO:0000256" key="1">
    <source>
        <dbReference type="ARBA" id="ARBA00004651"/>
    </source>
</evidence>
<dbReference type="InterPro" id="IPR042094">
    <property type="entry name" value="T2SS_GspF_sf"/>
</dbReference>
<organism evidence="8 9">
    <name type="scientific">Psychromicrobium lacuslunae</name>
    <dbReference type="NCBI Taxonomy" id="1618207"/>
    <lineage>
        <taxon>Bacteria</taxon>
        <taxon>Bacillati</taxon>
        <taxon>Actinomycetota</taxon>
        <taxon>Actinomycetes</taxon>
        <taxon>Micrococcales</taxon>
        <taxon>Micrococcaceae</taxon>
        <taxon>Psychromicrobium</taxon>
    </lineage>
</organism>
<dbReference type="Gene3D" id="1.20.81.30">
    <property type="entry name" value="Type II secretion system (T2SS), domain F"/>
    <property type="match status" value="1"/>
</dbReference>
<dbReference type="PANTHER" id="PTHR35007">
    <property type="entry name" value="INTEGRAL MEMBRANE PROTEIN-RELATED"/>
    <property type="match status" value="1"/>
</dbReference>
<evidence type="ECO:0000259" key="7">
    <source>
        <dbReference type="Pfam" id="PF00482"/>
    </source>
</evidence>
<dbReference type="Proteomes" id="UP000061839">
    <property type="component" value="Chromosome"/>
</dbReference>
<keyword evidence="3 6" id="KW-0812">Transmembrane</keyword>
<feature type="domain" description="Type II secretion system protein GspF" evidence="7">
    <location>
        <begin position="113"/>
        <end position="237"/>
    </location>
</feature>
<evidence type="ECO:0000256" key="5">
    <source>
        <dbReference type="ARBA" id="ARBA00023136"/>
    </source>
</evidence>
<dbReference type="PANTHER" id="PTHR35007:SF1">
    <property type="entry name" value="PILUS ASSEMBLY PROTEIN"/>
    <property type="match status" value="1"/>
</dbReference>
<comment type="subcellular location">
    <subcellularLocation>
        <location evidence="1">Cell membrane</location>
        <topology evidence="1">Multi-pass membrane protein</topology>
    </subcellularLocation>
</comment>
<evidence type="ECO:0000313" key="8">
    <source>
        <dbReference type="EMBL" id="AJT41404.1"/>
    </source>
</evidence>
<proteinExistence type="predicted"/>
<keyword evidence="9" id="KW-1185">Reference proteome</keyword>
<dbReference type="OrthoDB" id="3217742at2"/>
<evidence type="ECO:0000313" key="9">
    <source>
        <dbReference type="Proteomes" id="UP000061839"/>
    </source>
</evidence>
<feature type="transmembrane region" description="Helical" evidence="6">
    <location>
        <begin position="6"/>
        <end position="28"/>
    </location>
</feature>
<keyword evidence="2" id="KW-1003">Cell membrane</keyword>
<dbReference type="HOGENOM" id="CLU_064032_0_0_11"/>
<feature type="transmembrane region" description="Helical" evidence="6">
    <location>
        <begin position="76"/>
        <end position="93"/>
    </location>
</feature>
<reference evidence="8 9" key="1">
    <citation type="journal article" date="2015" name="Genome Announc.">
        <title>Complete Genome Sequencing of Protease-Producing Novel Arthrobacter sp. Strain IHBB 11108 Using PacBio Single-Molecule Real-Time Sequencing Technology.</title>
        <authorList>
            <person name="Kiran S."/>
            <person name="Swarnkar M.K."/>
            <person name="Pal M."/>
            <person name="Thakur R."/>
            <person name="Tewari R."/>
            <person name="Singh A.K."/>
            <person name="Gulati A."/>
        </authorList>
    </citation>
    <scope>NUCLEOTIDE SEQUENCE [LARGE SCALE GENOMIC DNA]</scope>
    <source>
        <strain evidence="8 9">IHBB 11108</strain>
    </source>
</reference>
<evidence type="ECO:0000256" key="6">
    <source>
        <dbReference type="SAM" id="Phobius"/>
    </source>
</evidence>
<sequence>MSILAGLLLGAGFFLIWCSFWPSHIAFVQAPQFRRINQLLIQAGLQKTTAFRFFASCLLAGFSAFLIVILITRSPPMSVCFAGLAAWLPIALVRRRARRRSKALRELWPEVVDNLRSAVRAGLSISEALAQLADRGPAELRSYFADFSADYRLGGRFDQALERLKAQLADPVADRIIEALKLARDVGGTDLGGLLFILSSFLRENIRIRAELEAKQSWLINAAKLAVLAPWLLLLVLASHPQTIQAYNSVTGWLVLLIGLLISIICYRVMLRIGALPEELRALA</sequence>
<accession>A0A0D4BYK1</accession>
<dbReference type="InterPro" id="IPR018076">
    <property type="entry name" value="T2SS_GspF_dom"/>
</dbReference>
<evidence type="ECO:0000256" key="4">
    <source>
        <dbReference type="ARBA" id="ARBA00022989"/>
    </source>
</evidence>
<dbReference type="RefSeq" id="WP_045074749.1">
    <property type="nucleotide sequence ID" value="NZ_CP011005.1"/>
</dbReference>
<dbReference type="AlphaFoldDB" id="A0A0D4BYK1"/>
<gene>
    <name evidence="8" type="ORF">UM93_07525</name>
</gene>